<dbReference type="EMBL" id="HBEL01007139">
    <property type="protein sequence ID" value="CAD8407303.1"/>
    <property type="molecule type" value="Transcribed_RNA"/>
</dbReference>
<organism evidence="1">
    <name type="scientific">Proboscia inermis</name>
    <dbReference type="NCBI Taxonomy" id="420281"/>
    <lineage>
        <taxon>Eukaryota</taxon>
        <taxon>Sar</taxon>
        <taxon>Stramenopiles</taxon>
        <taxon>Ochrophyta</taxon>
        <taxon>Bacillariophyta</taxon>
        <taxon>Coscinodiscophyceae</taxon>
        <taxon>Rhizosoleniophycidae</taxon>
        <taxon>Rhizosoleniales</taxon>
        <taxon>Rhizosoleniaceae</taxon>
        <taxon>Proboscia</taxon>
    </lineage>
</organism>
<name>A0A7S0BYM7_9STRA</name>
<proteinExistence type="predicted"/>
<evidence type="ECO:0000313" key="1">
    <source>
        <dbReference type="EMBL" id="CAD8407303.1"/>
    </source>
</evidence>
<dbReference type="AlphaFoldDB" id="A0A7S0BYM7"/>
<sequence>MGMLGWDTVMDILNEDFFGYSADSSTRSRETDFESYSIISDDSTHAIVTTTEARVAGTEFSIVLLLIGVDESNNVNNANSALRGSIGFVFSGNGDTHGPMEEGEFYAFYPFPFDNEITWRQLPSHPGASRWAPGSFVIRGTARAYITSGYDRTTGLLHSDVWMIDLSSLLTEQQQQESDTDIIASNINDGLISGSADVQDEQADELDLEAFANFWSYLIALFSNNP</sequence>
<reference evidence="1" key="1">
    <citation type="submission" date="2021-01" db="EMBL/GenBank/DDBJ databases">
        <authorList>
            <person name="Corre E."/>
            <person name="Pelletier E."/>
            <person name="Niang G."/>
            <person name="Scheremetjew M."/>
            <person name="Finn R."/>
            <person name="Kale V."/>
            <person name="Holt S."/>
            <person name="Cochrane G."/>
            <person name="Meng A."/>
            <person name="Brown T."/>
            <person name="Cohen L."/>
        </authorList>
    </citation>
    <scope>NUCLEOTIDE SEQUENCE</scope>
    <source>
        <strain evidence="1">CCAP1064/1</strain>
    </source>
</reference>
<protein>
    <submittedName>
        <fullName evidence="1">Uncharacterized protein</fullName>
    </submittedName>
</protein>
<gene>
    <name evidence="1" type="ORF">PINE0816_LOCUS3420</name>
</gene>
<accession>A0A7S0BYM7</accession>